<evidence type="ECO:0000313" key="1">
    <source>
        <dbReference type="EMBL" id="TFY75826.1"/>
    </source>
</evidence>
<keyword evidence="2" id="KW-1185">Reference proteome</keyword>
<dbReference type="AlphaFoldDB" id="A0A4Y9ZLU3"/>
<sequence length="114" mass="12277">MFLTSLFRALRPSLHLAHSLADAAIMPKGVIVNHAPHNCRQTDAANLPSTAVQARTRSGTRSQSKSVIVKYEAREHVALGSSDERDGPCLVPNAGHGAVARRLELLRTTSLDTI</sequence>
<reference evidence="1 2" key="1">
    <citation type="submission" date="2019-02" db="EMBL/GenBank/DDBJ databases">
        <title>Genome sequencing of the rare red list fungi Hericium alpestre (H. flagellum).</title>
        <authorList>
            <person name="Buettner E."/>
            <person name="Kellner H."/>
        </authorList>
    </citation>
    <scope>NUCLEOTIDE SEQUENCE [LARGE SCALE GENOMIC DNA]</scope>
    <source>
        <strain evidence="1 2">DSM 108284</strain>
    </source>
</reference>
<comment type="caution">
    <text evidence="1">The sequence shown here is derived from an EMBL/GenBank/DDBJ whole genome shotgun (WGS) entry which is preliminary data.</text>
</comment>
<accession>A0A4Y9ZLU3</accession>
<dbReference type="Proteomes" id="UP000298061">
    <property type="component" value="Unassembled WGS sequence"/>
</dbReference>
<dbReference type="EMBL" id="SFCI01001414">
    <property type="protein sequence ID" value="TFY75826.1"/>
    <property type="molecule type" value="Genomic_DNA"/>
</dbReference>
<proteinExistence type="predicted"/>
<evidence type="ECO:0000313" key="2">
    <source>
        <dbReference type="Proteomes" id="UP000298061"/>
    </source>
</evidence>
<gene>
    <name evidence="1" type="ORF">EWM64_g8186</name>
</gene>
<organism evidence="1 2">
    <name type="scientific">Hericium alpestre</name>
    <dbReference type="NCBI Taxonomy" id="135208"/>
    <lineage>
        <taxon>Eukaryota</taxon>
        <taxon>Fungi</taxon>
        <taxon>Dikarya</taxon>
        <taxon>Basidiomycota</taxon>
        <taxon>Agaricomycotina</taxon>
        <taxon>Agaricomycetes</taxon>
        <taxon>Russulales</taxon>
        <taxon>Hericiaceae</taxon>
        <taxon>Hericium</taxon>
    </lineage>
</organism>
<protein>
    <submittedName>
        <fullName evidence="1">Uncharacterized protein</fullName>
    </submittedName>
</protein>
<name>A0A4Y9ZLU3_9AGAM</name>